<dbReference type="GO" id="GO:0030008">
    <property type="term" value="C:TRAPP complex"/>
    <property type="evidence" value="ECO:0007669"/>
    <property type="project" value="UniProtKB-UniRule"/>
</dbReference>
<keyword evidence="2 7" id="KW-0813">Transport</keyword>
<gene>
    <name evidence="8" type="ORF">TSPGSL018_6876</name>
</gene>
<dbReference type="GO" id="GO:0006888">
    <property type="term" value="P:endoplasmic reticulum to Golgi vesicle-mediated transport"/>
    <property type="evidence" value="ECO:0007669"/>
    <property type="project" value="UniProtKB-UniRule"/>
</dbReference>
<organism evidence="8">
    <name type="scientific">Tetraselmis sp. GSL018</name>
    <dbReference type="NCBI Taxonomy" id="582737"/>
    <lineage>
        <taxon>Eukaryota</taxon>
        <taxon>Viridiplantae</taxon>
        <taxon>Chlorophyta</taxon>
        <taxon>core chlorophytes</taxon>
        <taxon>Chlorodendrophyceae</taxon>
        <taxon>Chlorodendrales</taxon>
        <taxon>Chlorodendraceae</taxon>
        <taxon>Tetraselmis</taxon>
    </lineage>
</organism>
<evidence type="ECO:0000256" key="3">
    <source>
        <dbReference type="ARBA" id="ARBA00022824"/>
    </source>
</evidence>
<accession>A0A061R8G5</accession>
<dbReference type="EMBL" id="GBEZ01017084">
    <property type="protein sequence ID" value="JAC69222.1"/>
    <property type="molecule type" value="Transcribed_RNA"/>
</dbReference>
<protein>
    <recommendedName>
        <fullName evidence="7">Trafficking protein particle complex subunit</fullName>
    </recommendedName>
</protein>
<comment type="similarity">
    <text evidence="6">Belongs to the TRAPP small subunits family. TRAPPC4 subfamily.</text>
</comment>
<dbReference type="SUPFAM" id="SSF64356">
    <property type="entry name" value="SNARE-like"/>
    <property type="match status" value="1"/>
</dbReference>
<evidence type="ECO:0000256" key="6">
    <source>
        <dbReference type="ARBA" id="ARBA00038179"/>
    </source>
</evidence>
<sequence>MWHSLHAISTQISPVPGCQGIEVLQAETFDLHCFQTPTGTKFLVLVEPSTANVAKLLQTVYELYSDFVLKNPFYEVEMPIRCELFDSNLSNLVASFSG</sequence>
<evidence type="ECO:0000256" key="2">
    <source>
        <dbReference type="ARBA" id="ARBA00022448"/>
    </source>
</evidence>
<proteinExistence type="inferred from homology"/>
<dbReference type="InterPro" id="IPR011012">
    <property type="entry name" value="Longin-like_dom_sf"/>
</dbReference>
<dbReference type="PANTHER" id="PTHR23249">
    <property type="entry name" value="TRAFFICKING PROTEIN PARTICLE COMPLEX SUBUNIT"/>
    <property type="match status" value="1"/>
</dbReference>
<name>A0A061R8G5_9CHLO</name>
<dbReference type="GO" id="GO:0005794">
    <property type="term" value="C:Golgi apparatus"/>
    <property type="evidence" value="ECO:0007669"/>
    <property type="project" value="UniProtKB-SubCell"/>
</dbReference>
<evidence type="ECO:0000313" key="8">
    <source>
        <dbReference type="EMBL" id="JAC69222.1"/>
    </source>
</evidence>
<evidence type="ECO:0000256" key="4">
    <source>
        <dbReference type="ARBA" id="ARBA00022892"/>
    </source>
</evidence>
<dbReference type="Gene3D" id="3.30.450.70">
    <property type="match status" value="1"/>
</dbReference>
<dbReference type="Pfam" id="PF04099">
    <property type="entry name" value="Sybindin"/>
    <property type="match status" value="1"/>
</dbReference>
<evidence type="ECO:0000256" key="5">
    <source>
        <dbReference type="ARBA" id="ARBA00023034"/>
    </source>
</evidence>
<reference evidence="8" key="1">
    <citation type="submission" date="2014-05" db="EMBL/GenBank/DDBJ databases">
        <title>The transcriptome of the halophilic microalga Tetraselmis sp. GSL018 isolated from the Great Salt Lake, Utah.</title>
        <authorList>
            <person name="Jinkerson R.E."/>
            <person name="D'Adamo S."/>
            <person name="Posewitz M.C."/>
        </authorList>
    </citation>
    <scope>NUCLEOTIDE SEQUENCE</scope>
    <source>
        <strain evidence="8">GSL018</strain>
    </source>
</reference>
<keyword evidence="3 7" id="KW-0256">Endoplasmic reticulum</keyword>
<dbReference type="AlphaFoldDB" id="A0A061R8G5"/>
<dbReference type="CDD" id="cd14856">
    <property type="entry name" value="TRAPPC4_synbindin"/>
    <property type="match status" value="1"/>
</dbReference>
<comment type="subunit">
    <text evidence="7">Part of the multisubunit transport protein particle (TRAPP) complex.</text>
</comment>
<dbReference type="InterPro" id="IPR007233">
    <property type="entry name" value="TRAPPC"/>
</dbReference>
<dbReference type="GO" id="GO:0005783">
    <property type="term" value="C:endoplasmic reticulum"/>
    <property type="evidence" value="ECO:0007669"/>
    <property type="project" value="UniProtKB-SubCell"/>
</dbReference>
<dbReference type="PANTHER" id="PTHR23249:SF15">
    <property type="entry name" value="TRAFFICKING PROTEIN PARTICLE COMPLEX SUBUNIT 4"/>
    <property type="match status" value="1"/>
</dbReference>
<keyword evidence="5 7" id="KW-0333">Golgi apparatus</keyword>
<evidence type="ECO:0000256" key="7">
    <source>
        <dbReference type="RuleBase" id="RU366065"/>
    </source>
</evidence>
<comment type="subcellular location">
    <subcellularLocation>
        <location evidence="7">Endoplasmic reticulum</location>
    </subcellularLocation>
    <subcellularLocation>
        <location evidence="7">Golgi apparatus</location>
        <location evidence="7">cis-Golgi network</location>
    </subcellularLocation>
    <subcellularLocation>
        <location evidence="1">Golgi apparatus</location>
    </subcellularLocation>
</comment>
<evidence type="ECO:0000256" key="1">
    <source>
        <dbReference type="ARBA" id="ARBA00004555"/>
    </source>
</evidence>
<dbReference type="SMART" id="SM01399">
    <property type="entry name" value="Sybindin"/>
    <property type="match status" value="1"/>
</dbReference>
<keyword evidence="4 7" id="KW-0931">ER-Golgi transport</keyword>